<keyword evidence="2" id="KW-0046">Antibiotic resistance</keyword>
<dbReference type="SUPFAM" id="SSF55729">
    <property type="entry name" value="Acyl-CoA N-acyltransferases (Nat)"/>
    <property type="match status" value="1"/>
</dbReference>
<evidence type="ECO:0000313" key="4">
    <source>
        <dbReference type="EMBL" id="ART62589.1"/>
    </source>
</evidence>
<dbReference type="EMBL" id="CP021358">
    <property type="protein sequence ID" value="ART62589.1"/>
    <property type="molecule type" value="Genomic_DNA"/>
</dbReference>
<reference evidence="4 5" key="1">
    <citation type="submission" date="2017-05" db="EMBL/GenBank/DDBJ databases">
        <authorList>
            <person name="Song R."/>
            <person name="Chenine A.L."/>
            <person name="Ruprecht R.M."/>
        </authorList>
    </citation>
    <scope>NUCLEOTIDE SEQUENCE [LARGE SCALE GENOMIC DNA]</scope>
    <source>
        <strain evidence="4">SW32</strain>
    </source>
</reference>
<protein>
    <recommendedName>
        <fullName evidence="3">N-acetyltransferase domain-containing protein</fullName>
    </recommendedName>
</protein>
<dbReference type="AlphaFoldDB" id="A0A240UNI9"/>
<dbReference type="InterPro" id="IPR016181">
    <property type="entry name" value="Acyl_CoA_acyltransferase"/>
</dbReference>
<feature type="domain" description="N-acetyltransferase" evidence="3">
    <location>
        <begin position="122"/>
        <end position="287"/>
    </location>
</feature>
<dbReference type="InterPro" id="IPR000182">
    <property type="entry name" value="GNAT_dom"/>
</dbReference>
<gene>
    <name evidence="4" type="ORF">B9H00_05610</name>
</gene>
<dbReference type="KEGG" id="kma:B9H00_05610"/>
<proteinExistence type="predicted"/>
<name>A0A240UNI9_9GAMM</name>
<keyword evidence="5" id="KW-1185">Reference proteome</keyword>
<dbReference type="GO" id="GO:0019290">
    <property type="term" value="P:siderophore biosynthetic process"/>
    <property type="evidence" value="ECO:0007669"/>
    <property type="project" value="InterPro"/>
</dbReference>
<dbReference type="PANTHER" id="PTHR31438:SF1">
    <property type="entry name" value="LYSINE N-ACYLTRANSFERASE C17G9.06C-RELATED"/>
    <property type="match status" value="1"/>
</dbReference>
<dbReference type="GO" id="GO:0016410">
    <property type="term" value="F:N-acyltransferase activity"/>
    <property type="evidence" value="ECO:0007669"/>
    <property type="project" value="TreeGrafter"/>
</dbReference>
<evidence type="ECO:0000256" key="1">
    <source>
        <dbReference type="ARBA" id="ARBA00004924"/>
    </source>
</evidence>
<dbReference type="GO" id="GO:0046677">
    <property type="term" value="P:response to antibiotic"/>
    <property type="evidence" value="ECO:0007669"/>
    <property type="project" value="UniProtKB-KW"/>
</dbReference>
<comment type="pathway">
    <text evidence="1">Siderophore biosynthesis.</text>
</comment>
<accession>A0A240UNI9</accession>
<dbReference type="Proteomes" id="UP000194457">
    <property type="component" value="Chromosome"/>
</dbReference>
<dbReference type="PROSITE" id="PS51186">
    <property type="entry name" value="GNAT"/>
    <property type="match status" value="1"/>
</dbReference>
<dbReference type="Pfam" id="PF13523">
    <property type="entry name" value="Acetyltransf_8"/>
    <property type="match status" value="1"/>
</dbReference>
<evidence type="ECO:0000256" key="2">
    <source>
        <dbReference type="ARBA" id="ARBA00023251"/>
    </source>
</evidence>
<sequence length="293" mass="34944">MTLIPREITMSSRDDLSASERLAPSQTLMLLEAIDHHFATHPACRLLILDEAWRADPHWYPLCQALGAPRVLRESFYQRPWHWLKSDYAAQPFEIELGRPWRPIKPRGVVYERFDPRLEQHLTLRLCDAERDLDRLHQWMQCERVSRFWQQNKPREAFSEWLDHRLAEPHRLSLIGELDGEAFGYFELYWAPEDVLGEYYDWQAFDRGLHVLVGEENYRGARFVDAWLTGLEHYAYLSEPRTDRVVLEPDAGNERIFRHLERMGLFSLREFDLPDKRAMLVMGTRYHFFGQVM</sequence>
<dbReference type="Gene3D" id="3.40.630.30">
    <property type="match status" value="1"/>
</dbReference>
<dbReference type="InterPro" id="IPR019432">
    <property type="entry name" value="Acyltransferase_MbtK/IucB-like"/>
</dbReference>
<evidence type="ECO:0000313" key="5">
    <source>
        <dbReference type="Proteomes" id="UP000194457"/>
    </source>
</evidence>
<evidence type="ECO:0000259" key="3">
    <source>
        <dbReference type="PROSITE" id="PS51186"/>
    </source>
</evidence>
<dbReference type="PANTHER" id="PTHR31438">
    <property type="entry name" value="LYSINE N-ACYLTRANSFERASE C17G9.06C-RELATED"/>
    <property type="match status" value="1"/>
</dbReference>
<dbReference type="SMART" id="SM01006">
    <property type="entry name" value="AlcB"/>
    <property type="match status" value="1"/>
</dbReference>
<organism evidence="4 5">
    <name type="scientific">Kushneria marisflavi</name>
    <dbReference type="NCBI Taxonomy" id="157779"/>
    <lineage>
        <taxon>Bacteria</taxon>
        <taxon>Pseudomonadati</taxon>
        <taxon>Pseudomonadota</taxon>
        <taxon>Gammaproteobacteria</taxon>
        <taxon>Oceanospirillales</taxon>
        <taxon>Halomonadaceae</taxon>
        <taxon>Kushneria</taxon>
    </lineage>
</organism>